<feature type="transmembrane region" description="Helical" evidence="1">
    <location>
        <begin position="106"/>
        <end position="128"/>
    </location>
</feature>
<dbReference type="EMBL" id="JAAIVJ010000001">
    <property type="protein sequence ID" value="NEY88802.1"/>
    <property type="molecule type" value="Genomic_DNA"/>
</dbReference>
<accession>A0A6M0QQZ0</accession>
<feature type="transmembrane region" description="Helical" evidence="1">
    <location>
        <begin position="80"/>
        <end position="100"/>
    </location>
</feature>
<dbReference type="InterPro" id="IPR058208">
    <property type="entry name" value="PACE"/>
</dbReference>
<feature type="transmembrane region" description="Helical" evidence="1">
    <location>
        <begin position="40"/>
        <end position="59"/>
    </location>
</feature>
<feature type="transmembrane region" description="Helical" evidence="1">
    <location>
        <begin position="7"/>
        <end position="28"/>
    </location>
</feature>
<dbReference type="Pfam" id="PF05232">
    <property type="entry name" value="BTP"/>
    <property type="match status" value="2"/>
</dbReference>
<keyword evidence="4" id="KW-1185">Reference proteome</keyword>
<gene>
    <name evidence="3" type="ORF">G4Z14_00690</name>
</gene>
<evidence type="ECO:0000313" key="4">
    <source>
        <dbReference type="Proteomes" id="UP000477782"/>
    </source>
</evidence>
<keyword evidence="1" id="KW-0472">Membrane</keyword>
<keyword evidence="1" id="KW-0812">Transmembrane</keyword>
<feature type="domain" description="Chlorhexidine efflux transporter" evidence="2">
    <location>
        <begin position="4"/>
        <end position="65"/>
    </location>
</feature>
<evidence type="ECO:0000313" key="3">
    <source>
        <dbReference type="EMBL" id="NEY88802.1"/>
    </source>
</evidence>
<name>A0A6M0QQZ0_9RHOB</name>
<dbReference type="AlphaFoldDB" id="A0A6M0QQZ0"/>
<keyword evidence="1" id="KW-1133">Transmembrane helix</keyword>
<proteinExistence type="predicted"/>
<reference evidence="3 4" key="1">
    <citation type="submission" date="2020-02" db="EMBL/GenBank/DDBJ databases">
        <authorList>
            <person name="Chen W.-M."/>
        </authorList>
    </citation>
    <scope>NUCLEOTIDE SEQUENCE [LARGE SCALE GENOMIC DNA]</scope>
    <source>
        <strain evidence="3 4">KMS-5</strain>
    </source>
</reference>
<dbReference type="RefSeq" id="WP_164622817.1">
    <property type="nucleotide sequence ID" value="NZ_JAAIVJ010000001.1"/>
</dbReference>
<protein>
    <submittedName>
        <fullName evidence="3">PACE efflux transporter</fullName>
    </submittedName>
</protein>
<evidence type="ECO:0000259" key="2">
    <source>
        <dbReference type="Pfam" id="PF05232"/>
    </source>
</evidence>
<comment type="caution">
    <text evidence="3">The sequence shown here is derived from an EMBL/GenBank/DDBJ whole genome shotgun (WGS) entry which is preliminary data.</text>
</comment>
<organism evidence="3 4">
    <name type="scientific">Tabrizicola oligotrophica</name>
    <dbReference type="NCBI Taxonomy" id="2710650"/>
    <lineage>
        <taxon>Bacteria</taxon>
        <taxon>Pseudomonadati</taxon>
        <taxon>Pseudomonadota</taxon>
        <taxon>Alphaproteobacteria</taxon>
        <taxon>Rhodobacterales</taxon>
        <taxon>Paracoccaceae</taxon>
        <taxon>Tabrizicola</taxon>
    </lineage>
</organism>
<dbReference type="Proteomes" id="UP000477782">
    <property type="component" value="Unassembled WGS sequence"/>
</dbReference>
<dbReference type="NCBIfam" id="NF033664">
    <property type="entry name" value="PACE_transport"/>
    <property type="match status" value="1"/>
</dbReference>
<evidence type="ECO:0000256" key="1">
    <source>
        <dbReference type="SAM" id="Phobius"/>
    </source>
</evidence>
<feature type="domain" description="Chlorhexidine efflux transporter" evidence="2">
    <location>
        <begin position="71"/>
        <end position="133"/>
    </location>
</feature>
<sequence length="139" mass="14972">MSPALRKILYAVSFETLGVAVASAGLMAMSEASAAQSVSLSILAASVALGWSFVFNSLFERWEARQSRRGRSLGRRSAHALLFEGGLVVILAPVTAWWLGGGLWKALAYEAGLIALFVVYTYLFTWAFDHAFGLPASAR</sequence>
<dbReference type="InterPro" id="IPR007896">
    <property type="entry name" value="BTP_bacteria"/>
</dbReference>